<feature type="region of interest" description="Disordered" evidence="10">
    <location>
        <begin position="174"/>
        <end position="193"/>
    </location>
</feature>
<feature type="region of interest" description="Disordered" evidence="10">
    <location>
        <begin position="405"/>
        <end position="465"/>
    </location>
</feature>
<feature type="region of interest" description="Disordered" evidence="10">
    <location>
        <begin position="201"/>
        <end position="300"/>
    </location>
</feature>
<dbReference type="AlphaFoldDB" id="A0A9P7YJM3"/>
<dbReference type="Pfam" id="PF07558">
    <property type="entry name" value="Shugoshin_N"/>
    <property type="match status" value="1"/>
</dbReference>
<feature type="region of interest" description="Disordered" evidence="10">
    <location>
        <begin position="608"/>
        <end position="633"/>
    </location>
</feature>
<feature type="compositionally biased region" description="Basic and acidic residues" evidence="10">
    <location>
        <begin position="353"/>
        <end position="365"/>
    </location>
</feature>
<sequence>MARLNEVPPANESLDDLKRKFLRQNRDITRTNTSQSLRIRSLENEVSELLTENLGLRKHIVHLECELGKEREGNSREHDSHIKAQLEAKLSEINALFSGFCQTPRSKRKDEKPSENKSTGPCKSPKQKEKIRPSLEEAIANQEGRLPPIREDKQYPRKTLEQQELLKLISEATISTESPEIEPPPVSQFVDEDPVKIDLPKRHAKEATGENDIENALSMNLEHRRKRRESSGGIIPSNDISVQSSKLSGELKPSLKSGAKRKLSARDEEEEDTSGRRKENIPINSTASRAVGEDKSKPIVTILPERPIKTAREIAAVKGSSRDRRPRASTETTRKVLAPKDINNSPKKTTRPLLKDEVKNEKSEVPKLKPLRDQPIEHSREPARLLLGMKPAVVAAELHPKTPVAFDDISAPSTQPSTARVVNSRDTPPPADLGPGAECARPSRRARGAVSYAEPSLRNKMRRPTKELVDAVATGSKSGQRLSIKAEGMDASSTRIKAEPGDEDAWKCLPLAPTAHLDDSPLRNKSESEQLPNSITTHRKRRESILHQIQLDLSKPGAESAISAVIAEHRKAKAAREKALGKEVVLPTKAMENLEFYEFKESSPNKVPAGKIVEDSKPAARSKRRTSTVNGEVATTDNADFSDFEATRKMPVSISRRRQSTLGVKSSTDHDTEMPRVLRNATSTEDSGFSEARNSRVSARRRSMML</sequence>
<evidence type="ECO:0000256" key="10">
    <source>
        <dbReference type="SAM" id="MobiDB-lite"/>
    </source>
</evidence>
<feature type="compositionally biased region" description="Polar residues" evidence="10">
    <location>
        <begin position="238"/>
        <end position="247"/>
    </location>
</feature>
<dbReference type="OrthoDB" id="5394106at2759"/>
<evidence type="ECO:0000256" key="2">
    <source>
        <dbReference type="ARBA" id="ARBA00010845"/>
    </source>
</evidence>
<keyword evidence="4" id="KW-0132">Cell division</keyword>
<evidence type="ECO:0000256" key="4">
    <source>
        <dbReference type="ARBA" id="ARBA00022618"/>
    </source>
</evidence>
<evidence type="ECO:0000256" key="1">
    <source>
        <dbReference type="ARBA" id="ARBA00004584"/>
    </source>
</evidence>
<comment type="similarity">
    <text evidence="2">Belongs to the shugoshin family.</text>
</comment>
<feature type="region of interest" description="Disordered" evidence="10">
    <location>
        <begin position="101"/>
        <end position="131"/>
    </location>
</feature>
<dbReference type="GO" id="GO:0005634">
    <property type="term" value="C:nucleus"/>
    <property type="evidence" value="ECO:0007669"/>
    <property type="project" value="InterPro"/>
</dbReference>
<keyword evidence="3" id="KW-0158">Chromosome</keyword>
<evidence type="ECO:0000313" key="13">
    <source>
        <dbReference type="EMBL" id="KAG9234305.1"/>
    </source>
</evidence>
<feature type="region of interest" description="Disordered" evidence="10">
    <location>
        <begin position="480"/>
        <end position="501"/>
    </location>
</feature>
<comment type="subcellular location">
    <subcellularLocation>
        <location evidence="1">Chromosome</location>
        <location evidence="1">Centromere</location>
    </subcellularLocation>
</comment>
<dbReference type="InterPro" id="IPR011516">
    <property type="entry name" value="Shugoshin_N"/>
</dbReference>
<evidence type="ECO:0000259" key="11">
    <source>
        <dbReference type="Pfam" id="PF07557"/>
    </source>
</evidence>
<keyword evidence="7" id="KW-0131">Cell cycle</keyword>
<feature type="domain" description="Shugoshin C-terminal" evidence="11">
    <location>
        <begin position="440"/>
        <end position="463"/>
    </location>
</feature>
<dbReference type="InterPro" id="IPR011515">
    <property type="entry name" value="Shugoshin_C"/>
</dbReference>
<evidence type="ECO:0000256" key="7">
    <source>
        <dbReference type="ARBA" id="ARBA00023306"/>
    </source>
</evidence>
<feature type="compositionally biased region" description="Polar residues" evidence="10">
    <location>
        <begin position="411"/>
        <end position="426"/>
    </location>
</feature>
<keyword evidence="14" id="KW-1185">Reference proteome</keyword>
<name>A0A9P7YJM3_9HELO</name>
<organism evidence="13 14">
    <name type="scientific">Amylocarpus encephaloides</name>
    <dbReference type="NCBI Taxonomy" id="45428"/>
    <lineage>
        <taxon>Eukaryota</taxon>
        <taxon>Fungi</taxon>
        <taxon>Dikarya</taxon>
        <taxon>Ascomycota</taxon>
        <taxon>Pezizomycotina</taxon>
        <taxon>Leotiomycetes</taxon>
        <taxon>Helotiales</taxon>
        <taxon>Helotiales incertae sedis</taxon>
        <taxon>Amylocarpus</taxon>
    </lineage>
</organism>
<feature type="compositionally biased region" description="Basic and acidic residues" evidence="10">
    <location>
        <begin position="320"/>
        <end position="334"/>
    </location>
</feature>
<dbReference type="GO" id="GO:0045132">
    <property type="term" value="P:meiotic chromosome segregation"/>
    <property type="evidence" value="ECO:0007669"/>
    <property type="project" value="InterPro"/>
</dbReference>
<feature type="region of interest" description="Disordered" evidence="10">
    <location>
        <begin position="653"/>
        <end position="706"/>
    </location>
</feature>
<accession>A0A9P7YJM3</accession>
<dbReference type="EMBL" id="MU251467">
    <property type="protein sequence ID" value="KAG9234305.1"/>
    <property type="molecule type" value="Genomic_DNA"/>
</dbReference>
<feature type="region of interest" description="Disordered" evidence="10">
    <location>
        <begin position="138"/>
        <end position="157"/>
    </location>
</feature>
<dbReference type="Proteomes" id="UP000824998">
    <property type="component" value="Unassembled WGS sequence"/>
</dbReference>
<keyword evidence="8" id="KW-0137">Centromere</keyword>
<evidence type="ECO:0000256" key="9">
    <source>
        <dbReference type="SAM" id="Coils"/>
    </source>
</evidence>
<protein>
    <recommendedName>
        <fullName evidence="15">Shugoshin</fullName>
    </recommendedName>
</protein>
<evidence type="ECO:0008006" key="15">
    <source>
        <dbReference type="Google" id="ProtNLM"/>
    </source>
</evidence>
<feature type="compositionally biased region" description="Basic and acidic residues" evidence="10">
    <location>
        <begin position="667"/>
        <end position="676"/>
    </location>
</feature>
<feature type="coiled-coil region" evidence="9">
    <location>
        <begin position="32"/>
        <end position="59"/>
    </location>
</feature>
<gene>
    <name evidence="13" type="ORF">BJ875DRAFT_17078</name>
</gene>
<comment type="caution">
    <text evidence="13">The sequence shown here is derived from an EMBL/GenBank/DDBJ whole genome shotgun (WGS) entry which is preliminary data.</text>
</comment>
<feature type="compositionally biased region" description="Basic and acidic residues" evidence="10">
    <location>
        <begin position="517"/>
        <end position="528"/>
    </location>
</feature>
<evidence type="ECO:0000256" key="5">
    <source>
        <dbReference type="ARBA" id="ARBA00022829"/>
    </source>
</evidence>
<proteinExistence type="inferred from homology"/>
<feature type="region of interest" description="Disordered" evidence="10">
    <location>
        <begin position="313"/>
        <end position="365"/>
    </location>
</feature>
<evidence type="ECO:0000259" key="12">
    <source>
        <dbReference type="Pfam" id="PF07558"/>
    </source>
</evidence>
<feature type="region of interest" description="Disordered" evidence="10">
    <location>
        <begin position="517"/>
        <end position="537"/>
    </location>
</feature>
<dbReference type="GO" id="GO:0051301">
    <property type="term" value="P:cell division"/>
    <property type="evidence" value="ECO:0007669"/>
    <property type="project" value="UniProtKB-KW"/>
</dbReference>
<feature type="domain" description="Shugoshin N-terminal coiled-coil" evidence="12">
    <location>
        <begin position="17"/>
        <end position="59"/>
    </location>
</feature>
<dbReference type="GO" id="GO:0000779">
    <property type="term" value="C:condensed chromosome, centromeric region"/>
    <property type="evidence" value="ECO:0007669"/>
    <property type="project" value="UniProtKB-ARBA"/>
</dbReference>
<keyword evidence="5" id="KW-0159">Chromosome partition</keyword>
<reference evidence="13" key="1">
    <citation type="journal article" date="2021" name="IMA Fungus">
        <title>Genomic characterization of three marine fungi, including Emericellopsis atlantica sp. nov. with signatures of a generalist lifestyle and marine biomass degradation.</title>
        <authorList>
            <person name="Hagestad O.C."/>
            <person name="Hou L."/>
            <person name="Andersen J.H."/>
            <person name="Hansen E.H."/>
            <person name="Altermark B."/>
            <person name="Li C."/>
            <person name="Kuhnert E."/>
            <person name="Cox R.J."/>
            <person name="Crous P.W."/>
            <person name="Spatafora J.W."/>
            <person name="Lail K."/>
            <person name="Amirebrahimi M."/>
            <person name="Lipzen A."/>
            <person name="Pangilinan J."/>
            <person name="Andreopoulos W."/>
            <person name="Hayes R.D."/>
            <person name="Ng V."/>
            <person name="Grigoriev I.V."/>
            <person name="Jackson S.A."/>
            <person name="Sutton T.D.S."/>
            <person name="Dobson A.D.W."/>
            <person name="Rama T."/>
        </authorList>
    </citation>
    <scope>NUCLEOTIDE SEQUENCE</scope>
    <source>
        <strain evidence="13">TRa018bII</strain>
    </source>
</reference>
<evidence type="ECO:0000256" key="3">
    <source>
        <dbReference type="ARBA" id="ARBA00022454"/>
    </source>
</evidence>
<evidence type="ECO:0000256" key="6">
    <source>
        <dbReference type="ARBA" id="ARBA00023054"/>
    </source>
</evidence>
<dbReference type="Pfam" id="PF07557">
    <property type="entry name" value="Shugoshin_C"/>
    <property type="match status" value="1"/>
</dbReference>
<keyword evidence="6 9" id="KW-0175">Coiled coil</keyword>
<evidence type="ECO:0000313" key="14">
    <source>
        <dbReference type="Proteomes" id="UP000824998"/>
    </source>
</evidence>
<feature type="compositionally biased region" description="Basic and acidic residues" evidence="10">
    <location>
        <begin position="148"/>
        <end position="157"/>
    </location>
</feature>
<evidence type="ECO:0000256" key="8">
    <source>
        <dbReference type="ARBA" id="ARBA00023328"/>
    </source>
</evidence>